<feature type="binding site" evidence="4">
    <location>
        <position position="140"/>
    </location>
    <ligand>
        <name>Fe cation</name>
        <dbReference type="ChEBI" id="CHEBI:24875"/>
    </ligand>
</feature>
<keyword evidence="2 4" id="KW-0479">Metal-binding</keyword>
<keyword evidence="4" id="KW-0408">Iron</keyword>
<keyword evidence="4" id="KW-0648">Protein biosynthesis</keyword>
<evidence type="ECO:0000256" key="4">
    <source>
        <dbReference type="HAMAP-Rule" id="MF_00163"/>
    </source>
</evidence>
<keyword evidence="3 4" id="KW-0378">Hydrolase</keyword>
<name>A0A9D9HUY0_9BACT</name>
<accession>A0A9D9HUY0</accession>
<comment type="caution">
    <text evidence="5">The sequence shown here is derived from an EMBL/GenBank/DDBJ whole genome shotgun (WGS) entry which is preliminary data.</text>
</comment>
<comment type="similarity">
    <text evidence="1 4">Belongs to the polypeptide deformylase family.</text>
</comment>
<evidence type="ECO:0000256" key="1">
    <source>
        <dbReference type="ARBA" id="ARBA00010759"/>
    </source>
</evidence>
<reference evidence="5" key="1">
    <citation type="submission" date="2020-10" db="EMBL/GenBank/DDBJ databases">
        <authorList>
            <person name="Gilroy R."/>
        </authorList>
    </citation>
    <scope>NUCLEOTIDE SEQUENCE</scope>
    <source>
        <strain evidence="5">G3-3990</strain>
    </source>
</reference>
<comment type="catalytic activity">
    <reaction evidence="4">
        <text>N-terminal N-formyl-L-methionyl-[peptide] + H2O = N-terminal L-methionyl-[peptide] + formate</text>
        <dbReference type="Rhea" id="RHEA:24420"/>
        <dbReference type="Rhea" id="RHEA-COMP:10639"/>
        <dbReference type="Rhea" id="RHEA-COMP:10640"/>
        <dbReference type="ChEBI" id="CHEBI:15377"/>
        <dbReference type="ChEBI" id="CHEBI:15740"/>
        <dbReference type="ChEBI" id="CHEBI:49298"/>
        <dbReference type="ChEBI" id="CHEBI:64731"/>
        <dbReference type="EC" id="3.5.1.88"/>
    </reaction>
</comment>
<dbReference type="GO" id="GO:0042586">
    <property type="term" value="F:peptide deformylase activity"/>
    <property type="evidence" value="ECO:0007669"/>
    <property type="project" value="UniProtKB-UniRule"/>
</dbReference>
<evidence type="ECO:0000256" key="2">
    <source>
        <dbReference type="ARBA" id="ARBA00022723"/>
    </source>
</evidence>
<dbReference type="GO" id="GO:0006412">
    <property type="term" value="P:translation"/>
    <property type="evidence" value="ECO:0007669"/>
    <property type="project" value="UniProtKB-UniRule"/>
</dbReference>
<dbReference type="CDD" id="cd00487">
    <property type="entry name" value="Pep_deformylase"/>
    <property type="match status" value="1"/>
</dbReference>
<feature type="active site" evidence="4">
    <location>
        <position position="141"/>
    </location>
</feature>
<dbReference type="NCBIfam" id="NF001159">
    <property type="entry name" value="PRK00150.1-3"/>
    <property type="match status" value="1"/>
</dbReference>
<comment type="function">
    <text evidence="4">Removes the formyl group from the N-terminal Met of newly synthesized proteins. Requires at least a dipeptide for an efficient rate of reaction. N-terminal L-methionine is a prerequisite for activity but the enzyme has broad specificity at other positions.</text>
</comment>
<proteinExistence type="inferred from homology"/>
<dbReference type="EC" id="3.5.1.88" evidence="4"/>
<sequence length="181" mass="20729">MILPIYVYGQSALRKPTEEIGPDYEGLKELIDNMYETMYNASGVGLAAPQIGLSIRLFVVDADVMGDEYEECKGFKRAFINPEITNKSQETVSMEEGCLSLPGINESVSRAKWVEVRYQDENMQEHEEKIEGYAARVFQHEYDHLEGHVFTDRISPLRRQLIKNKLNNIAKGKTACRYKTK</sequence>
<dbReference type="Proteomes" id="UP000823641">
    <property type="component" value="Unassembled WGS sequence"/>
</dbReference>
<evidence type="ECO:0000313" key="5">
    <source>
        <dbReference type="EMBL" id="MBO8460485.1"/>
    </source>
</evidence>
<dbReference type="NCBIfam" id="TIGR00079">
    <property type="entry name" value="pept_deformyl"/>
    <property type="match status" value="1"/>
</dbReference>
<dbReference type="Gene3D" id="3.90.45.10">
    <property type="entry name" value="Peptide deformylase"/>
    <property type="match status" value="1"/>
</dbReference>
<dbReference type="PRINTS" id="PR01576">
    <property type="entry name" value="PDEFORMYLASE"/>
</dbReference>
<feature type="binding site" evidence="4">
    <location>
        <position position="144"/>
    </location>
    <ligand>
        <name>Fe cation</name>
        <dbReference type="ChEBI" id="CHEBI:24875"/>
    </ligand>
</feature>
<dbReference type="HAMAP" id="MF_00163">
    <property type="entry name" value="Pep_deformylase"/>
    <property type="match status" value="1"/>
</dbReference>
<dbReference type="AlphaFoldDB" id="A0A9D9HUY0"/>
<reference evidence="5" key="2">
    <citation type="journal article" date="2021" name="PeerJ">
        <title>Extensive microbial diversity within the chicken gut microbiome revealed by metagenomics and culture.</title>
        <authorList>
            <person name="Gilroy R."/>
            <person name="Ravi A."/>
            <person name="Getino M."/>
            <person name="Pursley I."/>
            <person name="Horton D.L."/>
            <person name="Alikhan N.F."/>
            <person name="Baker D."/>
            <person name="Gharbi K."/>
            <person name="Hall N."/>
            <person name="Watson M."/>
            <person name="Adriaenssens E.M."/>
            <person name="Foster-Nyarko E."/>
            <person name="Jarju S."/>
            <person name="Secka A."/>
            <person name="Antonio M."/>
            <person name="Oren A."/>
            <person name="Chaudhuri R.R."/>
            <person name="La Ragione R."/>
            <person name="Hildebrand F."/>
            <person name="Pallen M.J."/>
        </authorList>
    </citation>
    <scope>NUCLEOTIDE SEQUENCE</scope>
    <source>
        <strain evidence="5">G3-3990</strain>
    </source>
</reference>
<evidence type="ECO:0000256" key="3">
    <source>
        <dbReference type="ARBA" id="ARBA00022801"/>
    </source>
</evidence>
<dbReference type="PIRSF" id="PIRSF004749">
    <property type="entry name" value="Pep_def"/>
    <property type="match status" value="1"/>
</dbReference>
<protein>
    <recommendedName>
        <fullName evidence="4">Peptide deformylase</fullName>
        <shortName evidence="4">PDF</shortName>
        <ecNumber evidence="4">3.5.1.88</ecNumber>
    </recommendedName>
    <alternativeName>
        <fullName evidence="4">Polypeptide deformylase</fullName>
    </alternativeName>
</protein>
<comment type="cofactor">
    <cofactor evidence="4">
        <name>Fe(2+)</name>
        <dbReference type="ChEBI" id="CHEBI:29033"/>
    </cofactor>
    <text evidence="4">Binds 1 Fe(2+) ion.</text>
</comment>
<dbReference type="PANTHER" id="PTHR10458:SF22">
    <property type="entry name" value="PEPTIDE DEFORMYLASE"/>
    <property type="match status" value="1"/>
</dbReference>
<dbReference type="SUPFAM" id="SSF56420">
    <property type="entry name" value="Peptide deformylase"/>
    <property type="match status" value="1"/>
</dbReference>
<dbReference type="InterPro" id="IPR023635">
    <property type="entry name" value="Peptide_deformylase"/>
</dbReference>
<dbReference type="GO" id="GO:0046872">
    <property type="term" value="F:metal ion binding"/>
    <property type="evidence" value="ECO:0007669"/>
    <property type="project" value="UniProtKB-KW"/>
</dbReference>
<dbReference type="PANTHER" id="PTHR10458">
    <property type="entry name" value="PEPTIDE DEFORMYLASE"/>
    <property type="match status" value="1"/>
</dbReference>
<gene>
    <name evidence="4 5" type="primary">def</name>
    <name evidence="5" type="ORF">IAA73_09160</name>
</gene>
<feature type="binding site" evidence="4">
    <location>
        <position position="98"/>
    </location>
    <ligand>
        <name>Fe cation</name>
        <dbReference type="ChEBI" id="CHEBI:24875"/>
    </ligand>
</feature>
<evidence type="ECO:0000313" key="6">
    <source>
        <dbReference type="Proteomes" id="UP000823641"/>
    </source>
</evidence>
<organism evidence="5 6">
    <name type="scientific">Candidatus Gallipaludibacter merdavium</name>
    <dbReference type="NCBI Taxonomy" id="2840839"/>
    <lineage>
        <taxon>Bacteria</taxon>
        <taxon>Pseudomonadati</taxon>
        <taxon>Bacteroidota</taxon>
        <taxon>Bacteroidia</taxon>
        <taxon>Bacteroidales</taxon>
        <taxon>Candidatus Gallipaludibacter</taxon>
    </lineage>
</organism>
<dbReference type="EMBL" id="JADIMG010000087">
    <property type="protein sequence ID" value="MBO8460485.1"/>
    <property type="molecule type" value="Genomic_DNA"/>
</dbReference>
<dbReference type="Pfam" id="PF01327">
    <property type="entry name" value="Pep_deformylase"/>
    <property type="match status" value="1"/>
</dbReference>
<dbReference type="InterPro" id="IPR036821">
    <property type="entry name" value="Peptide_deformylase_sf"/>
</dbReference>